<dbReference type="AlphaFoldDB" id="A0A6J6HDD5"/>
<protein>
    <submittedName>
        <fullName evidence="1">Unannotated protein</fullName>
    </submittedName>
</protein>
<reference evidence="1" key="1">
    <citation type="submission" date="2020-05" db="EMBL/GenBank/DDBJ databases">
        <authorList>
            <person name="Chiriac C."/>
            <person name="Salcher M."/>
            <person name="Ghai R."/>
            <person name="Kavagutti S V."/>
        </authorList>
    </citation>
    <scope>NUCLEOTIDE SEQUENCE</scope>
</reference>
<sequence>MSFKFISSRQVLFGGIAATLGLTSMATPLVVEAASATTVGGSDTTDALTTQAIGTYESCTAYFGLTKATSNLASFDIANNTTGPDPVIAETEQAGPTLVPVVTLTDANSTVFECTPTPGWTDQASWELDYFQIFQFLHMGAVVTYPGTGFWLLPAVGTATLSYFDTQTQTTLPFLPVTGTLRFENNLGGIPVSSSMVNLPTANPGFNGDIGLTSEQLLSPTWVAALQLVIDAPTGDMAQGALFDALVEGIVNGPTLCDGSGGLLVPDANFVPLLATLDSLVGPGITMVGCDAFVGMAAGWLFNDILELSKIANAPVIVTVGDPAPVTTTTTTSAAAEPVIPSFAG</sequence>
<organism evidence="1">
    <name type="scientific">freshwater metagenome</name>
    <dbReference type="NCBI Taxonomy" id="449393"/>
    <lineage>
        <taxon>unclassified sequences</taxon>
        <taxon>metagenomes</taxon>
        <taxon>ecological metagenomes</taxon>
    </lineage>
</organism>
<evidence type="ECO:0000313" key="1">
    <source>
        <dbReference type="EMBL" id="CAB4610523.1"/>
    </source>
</evidence>
<gene>
    <name evidence="1" type="ORF">UFOPK1835_01060</name>
</gene>
<dbReference type="EMBL" id="CAEZUP010000040">
    <property type="protein sequence ID" value="CAB4610523.1"/>
    <property type="molecule type" value="Genomic_DNA"/>
</dbReference>
<name>A0A6J6HDD5_9ZZZZ</name>
<accession>A0A6J6HDD5</accession>
<proteinExistence type="predicted"/>